<organism evidence="2 3">
    <name type="scientific">Kribbella aluminosa</name>
    <dbReference type="NCBI Taxonomy" id="416017"/>
    <lineage>
        <taxon>Bacteria</taxon>
        <taxon>Bacillati</taxon>
        <taxon>Actinomycetota</taxon>
        <taxon>Actinomycetes</taxon>
        <taxon>Propionibacteriales</taxon>
        <taxon>Kribbellaceae</taxon>
        <taxon>Kribbella</taxon>
    </lineage>
</organism>
<keyword evidence="3" id="KW-1185">Reference proteome</keyword>
<sequence length="381" mass="40284">MRRIVLVLALIASVLAIPTTANAATGQLLRNDTGLYPRAIRLEHSGAANGRILASVVTFVGNADGIGAIYESTDSGKSFRQVGTIADPQASAGRGLCCATLFELPRAIGGLPAGTLLWAASVGQSARPMALRIWKSNDVGRTWSYLSNCATTTSTKGLWEPEFSVAADGHLVCHYSDETDPAHSQKLMEVRSTDGVTWTDPTATVSSPAFGHRPGMPIVRRLPGGTYVMSYEICGLGGQYDCAAYTRRSKDGWHWGAASDLGSRVRTVDGKYFTHAPTIALAPNGKLLLIGQILQNADGSVAADNGRAIFANVGTANGDWYELPAPVAVNNPYNNYCPNYSSPLVVSPDGTSVLELATDYDGPACKTYFATGPIGKRGRPS</sequence>
<dbReference type="EMBL" id="JAGINT010000002">
    <property type="protein sequence ID" value="MBP2354189.1"/>
    <property type="molecule type" value="Genomic_DNA"/>
</dbReference>
<dbReference type="InterPro" id="IPR036278">
    <property type="entry name" value="Sialidase_sf"/>
</dbReference>
<proteinExistence type="predicted"/>
<evidence type="ECO:0000313" key="2">
    <source>
        <dbReference type="EMBL" id="MBP2354189.1"/>
    </source>
</evidence>
<protein>
    <recommendedName>
        <fullName evidence="4">Exo-alpha-sialidase</fullName>
    </recommendedName>
</protein>
<dbReference type="SUPFAM" id="SSF50939">
    <property type="entry name" value="Sialidases"/>
    <property type="match status" value="1"/>
</dbReference>
<dbReference type="RefSeq" id="WP_209697043.1">
    <property type="nucleotide sequence ID" value="NZ_BAAAVU010000025.1"/>
</dbReference>
<dbReference type="CDD" id="cd15482">
    <property type="entry name" value="Sialidase_non-viral"/>
    <property type="match status" value="1"/>
</dbReference>
<name>A0ABS4URJ9_9ACTN</name>
<evidence type="ECO:0000313" key="3">
    <source>
        <dbReference type="Proteomes" id="UP000755585"/>
    </source>
</evidence>
<feature type="signal peptide" evidence="1">
    <location>
        <begin position="1"/>
        <end position="23"/>
    </location>
</feature>
<dbReference type="PANTHER" id="PTHR38792">
    <property type="entry name" value="BNR/ASP-BOX REPEAT DOMAIN PROTEIN (AFU_ORTHOLOGUE AFUA_7G06430)-RELATED"/>
    <property type="match status" value="1"/>
</dbReference>
<evidence type="ECO:0000256" key="1">
    <source>
        <dbReference type="SAM" id="SignalP"/>
    </source>
</evidence>
<feature type="chain" id="PRO_5046819979" description="Exo-alpha-sialidase" evidence="1">
    <location>
        <begin position="24"/>
        <end position="381"/>
    </location>
</feature>
<accession>A0ABS4URJ9</accession>
<comment type="caution">
    <text evidence="2">The sequence shown here is derived from an EMBL/GenBank/DDBJ whole genome shotgun (WGS) entry which is preliminary data.</text>
</comment>
<evidence type="ECO:0008006" key="4">
    <source>
        <dbReference type="Google" id="ProtNLM"/>
    </source>
</evidence>
<gene>
    <name evidence="2" type="ORF">JOF29_005299</name>
</gene>
<reference evidence="2 3" key="1">
    <citation type="submission" date="2021-03" db="EMBL/GenBank/DDBJ databases">
        <title>Sequencing the genomes of 1000 actinobacteria strains.</title>
        <authorList>
            <person name="Klenk H.-P."/>
        </authorList>
    </citation>
    <scope>NUCLEOTIDE SEQUENCE [LARGE SCALE GENOMIC DNA]</scope>
    <source>
        <strain evidence="2 3">DSM 18824</strain>
    </source>
</reference>
<dbReference type="Gene3D" id="2.120.10.10">
    <property type="match status" value="1"/>
</dbReference>
<keyword evidence="1" id="KW-0732">Signal</keyword>
<dbReference type="Proteomes" id="UP000755585">
    <property type="component" value="Unassembled WGS sequence"/>
</dbReference>
<dbReference type="PANTHER" id="PTHR38792:SF3">
    <property type="entry name" value="BNR_ASP-BOX REPEAT DOMAIN PROTEIN (AFU_ORTHOLOGUE AFUA_7G06430)-RELATED"/>
    <property type="match status" value="1"/>
</dbReference>